<comment type="caution">
    <text evidence="1">The sequence shown here is derived from an EMBL/GenBank/DDBJ whole genome shotgun (WGS) entry which is preliminary data.</text>
</comment>
<proteinExistence type="predicted"/>
<reference evidence="1" key="1">
    <citation type="submission" date="2020-03" db="EMBL/GenBank/DDBJ databases">
        <title>Studies in the Genomics of Life Span.</title>
        <authorList>
            <person name="Glass D."/>
        </authorList>
    </citation>
    <scope>NUCLEOTIDE SEQUENCE</scope>
    <source>
        <strain evidence="1">LTLLF</strain>
        <tissue evidence="1">Muscle</tissue>
    </source>
</reference>
<gene>
    <name evidence="1" type="ORF">LTLLF_201150</name>
</gene>
<dbReference type="Proteomes" id="UP000710432">
    <property type="component" value="Unassembled WGS sequence"/>
</dbReference>
<protein>
    <submittedName>
        <fullName evidence="1">Uncharacterized protein</fullName>
    </submittedName>
</protein>
<evidence type="ECO:0000313" key="2">
    <source>
        <dbReference type="Proteomes" id="UP000710432"/>
    </source>
</evidence>
<accession>A0A8J6KKG9</accession>
<dbReference type="AlphaFoldDB" id="A0A8J6KKG9"/>
<sequence>MFSEAGFIPCLFRHSPAGLAPAAGYALPAEDKKDGEEFKELDYDMAFGSFD</sequence>
<name>A0A8J6KKG9_MICOH</name>
<dbReference type="EMBL" id="JAATJU010027500">
    <property type="protein sequence ID" value="KAH0500408.1"/>
    <property type="molecule type" value="Genomic_DNA"/>
</dbReference>
<evidence type="ECO:0000313" key="1">
    <source>
        <dbReference type="EMBL" id="KAH0500408.1"/>
    </source>
</evidence>
<organism evidence="1 2">
    <name type="scientific">Microtus ochrogaster</name>
    <name type="common">Prairie vole</name>
    <dbReference type="NCBI Taxonomy" id="79684"/>
    <lineage>
        <taxon>Eukaryota</taxon>
        <taxon>Metazoa</taxon>
        <taxon>Chordata</taxon>
        <taxon>Craniata</taxon>
        <taxon>Vertebrata</taxon>
        <taxon>Euteleostomi</taxon>
        <taxon>Mammalia</taxon>
        <taxon>Eutheria</taxon>
        <taxon>Euarchontoglires</taxon>
        <taxon>Glires</taxon>
        <taxon>Rodentia</taxon>
        <taxon>Myomorpha</taxon>
        <taxon>Muroidea</taxon>
        <taxon>Cricetidae</taxon>
        <taxon>Arvicolinae</taxon>
        <taxon>Microtus</taxon>
    </lineage>
</organism>